<sequence>MGLSKSIAISEDLDLTLKISTNAEYIKIEIEIPIDLGDVYYPYTLTATFCIEIGFDNNQSIDSQGKFILQRLHALYYNVPTGQVPIGKKVLDFIGSILLYVVHFFATYLLSII</sequence>
<feature type="transmembrane region" description="Helical" evidence="1">
    <location>
        <begin position="90"/>
        <end position="110"/>
    </location>
</feature>
<name>A0A7D6ZY74_9CLOT</name>
<reference evidence="2 3" key="1">
    <citation type="submission" date="2020-07" db="EMBL/GenBank/DDBJ databases">
        <title>Electron transfer.</title>
        <authorList>
            <person name="Huang L."/>
            <person name="Liu X."/>
            <person name="Zhou S."/>
        </authorList>
    </citation>
    <scope>NUCLEOTIDE SEQUENCE [LARGE SCALE GENOMIC DNA]</scope>
    <source>
        <strain evidence="2 3">Lx1</strain>
    </source>
</reference>
<dbReference type="Proteomes" id="UP000512286">
    <property type="component" value="Chromosome"/>
</dbReference>
<evidence type="ECO:0000313" key="2">
    <source>
        <dbReference type="EMBL" id="QLY78455.1"/>
    </source>
</evidence>
<protein>
    <submittedName>
        <fullName evidence="2">Uncharacterized protein</fullName>
    </submittedName>
</protein>
<evidence type="ECO:0000313" key="3">
    <source>
        <dbReference type="Proteomes" id="UP000512286"/>
    </source>
</evidence>
<proteinExistence type="predicted"/>
<dbReference type="EMBL" id="CP059378">
    <property type="protein sequence ID" value="QLY78455.1"/>
    <property type="molecule type" value="Genomic_DNA"/>
</dbReference>
<keyword evidence="1" id="KW-0472">Membrane</keyword>
<keyword evidence="1" id="KW-0812">Transmembrane</keyword>
<organism evidence="2 3">
    <name type="scientific">Clostridium intestinale</name>
    <dbReference type="NCBI Taxonomy" id="36845"/>
    <lineage>
        <taxon>Bacteria</taxon>
        <taxon>Bacillati</taxon>
        <taxon>Bacillota</taxon>
        <taxon>Clostridia</taxon>
        <taxon>Eubacteriales</taxon>
        <taxon>Clostridiaceae</taxon>
        <taxon>Clostridium</taxon>
    </lineage>
</organism>
<dbReference type="KEGG" id="cint:HZF06_15340"/>
<keyword evidence="1" id="KW-1133">Transmembrane helix</keyword>
<accession>A0A7D6ZY74</accession>
<dbReference type="RefSeq" id="WP_021801287.1">
    <property type="nucleotide sequence ID" value="NZ_CP059378.1"/>
</dbReference>
<evidence type="ECO:0000256" key="1">
    <source>
        <dbReference type="SAM" id="Phobius"/>
    </source>
</evidence>
<gene>
    <name evidence="2" type="ORF">HZF06_15340</name>
</gene>
<dbReference type="AlphaFoldDB" id="A0A7D6ZY74"/>